<feature type="signal peptide" evidence="1">
    <location>
        <begin position="1"/>
        <end position="19"/>
    </location>
</feature>
<name>A0A1G1T562_9BACT</name>
<proteinExistence type="predicted"/>
<organism evidence="2 3">
    <name type="scientific">Hymenobacter lapidarius</name>
    <dbReference type="NCBI Taxonomy" id="1908237"/>
    <lineage>
        <taxon>Bacteria</taxon>
        <taxon>Pseudomonadati</taxon>
        <taxon>Bacteroidota</taxon>
        <taxon>Cytophagia</taxon>
        <taxon>Cytophagales</taxon>
        <taxon>Hymenobacteraceae</taxon>
        <taxon>Hymenobacter</taxon>
    </lineage>
</organism>
<keyword evidence="3" id="KW-1185">Reference proteome</keyword>
<evidence type="ECO:0000313" key="3">
    <source>
        <dbReference type="Proteomes" id="UP000176294"/>
    </source>
</evidence>
<dbReference type="STRING" id="1908237.BEN47_13625"/>
<dbReference type="OrthoDB" id="949867at2"/>
<dbReference type="RefSeq" id="WP_070727701.1">
    <property type="nucleotide sequence ID" value="NZ_MDZB01000100.1"/>
</dbReference>
<reference evidence="2 3" key="1">
    <citation type="submission" date="2016-08" db="EMBL/GenBank/DDBJ databases">
        <title>Hymenobacter coccineus sp. nov., Hymenobacter lapidarius sp. nov. and Hymenobacter glacialis sp. nov., isolated from Antarctic soil.</title>
        <authorList>
            <person name="Sedlacek I."/>
            <person name="Kralova S."/>
            <person name="Kyrova K."/>
            <person name="Maslanova I."/>
            <person name="Stankova E."/>
            <person name="Vrbovska V."/>
            <person name="Nemec M."/>
            <person name="Bartak M."/>
            <person name="Svec P."/>
            <person name="Busse H.-J."/>
            <person name="Pantucek R."/>
        </authorList>
    </citation>
    <scope>NUCLEOTIDE SEQUENCE [LARGE SCALE GENOMIC DNA]</scope>
    <source>
        <strain evidence="2 3">CCM 8643</strain>
    </source>
</reference>
<dbReference type="Proteomes" id="UP000176294">
    <property type="component" value="Unassembled WGS sequence"/>
</dbReference>
<evidence type="ECO:0000256" key="1">
    <source>
        <dbReference type="SAM" id="SignalP"/>
    </source>
</evidence>
<accession>A0A1G1T562</accession>
<dbReference type="AlphaFoldDB" id="A0A1G1T562"/>
<comment type="caution">
    <text evidence="2">The sequence shown here is derived from an EMBL/GenBank/DDBJ whole genome shotgun (WGS) entry which is preliminary data.</text>
</comment>
<keyword evidence="1" id="KW-0732">Signal</keyword>
<gene>
    <name evidence="2" type="ORF">BEN47_13625</name>
</gene>
<protein>
    <submittedName>
        <fullName evidence="2">Uncharacterized protein</fullName>
    </submittedName>
</protein>
<evidence type="ECO:0000313" key="2">
    <source>
        <dbReference type="EMBL" id="OGX86012.1"/>
    </source>
</evidence>
<dbReference type="EMBL" id="MDZB01000100">
    <property type="protein sequence ID" value="OGX86012.1"/>
    <property type="molecule type" value="Genomic_DNA"/>
</dbReference>
<dbReference type="PROSITE" id="PS51257">
    <property type="entry name" value="PROKAR_LIPOPROTEIN"/>
    <property type="match status" value="1"/>
</dbReference>
<sequence>MKLCLFLGLAALLATSACKKDDFDLDGLVPATQSGKDTGDFLLNGQPYRPGRGSAYPGPAVGAIWSNIRGGRKITVVMGRKFDRDDTGINIVLPRITGPAVFTITDGVSPVVITGNRSYIIYGITQPSPARQFLTGPAAVGRVEVTRYDTVARVVSGTFEAMLREFQGPDSVVITKGRFDCKF</sequence>
<feature type="chain" id="PRO_5009578899" evidence="1">
    <location>
        <begin position="20"/>
        <end position="183"/>
    </location>
</feature>